<keyword evidence="5 12" id="KW-0863">Zinc-finger</keyword>
<evidence type="ECO:0000313" key="17">
    <source>
        <dbReference type="Ensembl" id="ENSCINP00000016850.3"/>
    </source>
</evidence>
<feature type="compositionally biased region" description="Polar residues" evidence="13">
    <location>
        <begin position="535"/>
        <end position="545"/>
    </location>
</feature>
<sequence>MSRRKQSNPQHVHNHDDDFIETHKSKKTKYMTRLQDESPKDQHLESAPTTNTNELDYKYSDSSQSSGEPGSPLPNRINVERKFGCSRCGVAFLQRSSLEVHQENYCTGQRYKLECKICGAKFSDKDMFEMHMEVHSWKFTCHLCQTQYETQESYDRHFAVHVTKPNGSCKICTYKSLSPEDMTKHLKVHRNYSGNHFPTDCKNASQGKVKEDLPCATEREETGDACVQSSKAITKVKPPEKSNEPKEGSFTCIVCSVCFDEVDSLQQHLLNVHASNQPKKAVMKPKEASIPNFRRHSIAVNRIEPEISSSPHHSAVGIKRKFSDVEQRNIPARRNDMFLKFAQENSSRNEGVLMGRPIIRYPGTNNHVSPERYRCTDCDISFESLNNFRVHKKYYCSERRVIMKESEINRANKNPAKKKRASKAGSQEGESMHHEPDEDKQTSPESSVKSTKETEQRPLRKTPARHSRKVKKYECKECSIRFSKFDTYLAHKKYYCESRRSEKSTGKHPHVIPHDKSSESSSDADTHPVDRSNLRRNSLGTNRSPFQEPLRHDLLPDFPFPYPDIHMMLGDPNQVSALLTPLVKLYISSMKYNMLQSERKVGNRRVPNLDNDSVTRDDAAGHSPRARSDNPSVKLRPIKTEKNEDELVRSAAPTETSRAENVHSLKTLNPSIIQFPVSIKQEAVTTI</sequence>
<dbReference type="GeneTree" id="ENSGT00530000068109"/>
<feature type="region of interest" description="Disordered" evidence="13">
    <location>
        <begin position="499"/>
        <end position="553"/>
    </location>
</feature>
<dbReference type="SMART" id="SM00355">
    <property type="entry name" value="ZnF_C2H2"/>
    <property type="match status" value="7"/>
</dbReference>
<dbReference type="PANTHER" id="PTHR12958:SF3">
    <property type="entry name" value="ZINC FINGER PROTEIN USH"/>
    <property type="match status" value="1"/>
</dbReference>
<dbReference type="OMA" id="HANCHSE"/>
<feature type="compositionally biased region" description="Basic and acidic residues" evidence="13">
    <location>
        <begin position="638"/>
        <end position="648"/>
    </location>
</feature>
<dbReference type="GO" id="GO:0007507">
    <property type="term" value="P:heart development"/>
    <property type="evidence" value="ECO:0000318"/>
    <property type="project" value="GO_Central"/>
</dbReference>
<feature type="domain" description="C2H2-type" evidence="14">
    <location>
        <begin position="373"/>
        <end position="400"/>
    </location>
</feature>
<dbReference type="GO" id="GO:0003677">
    <property type="term" value="F:DNA binding"/>
    <property type="evidence" value="ECO:0007669"/>
    <property type="project" value="UniProtKB-KW"/>
</dbReference>
<feature type="compositionally biased region" description="Basic and acidic residues" evidence="13">
    <location>
        <begin position="13"/>
        <end position="23"/>
    </location>
</feature>
<dbReference type="PANTHER" id="PTHR12958">
    <property type="entry name" value="FRIEND OF GATA2-RELATED"/>
    <property type="match status" value="1"/>
</dbReference>
<dbReference type="InterPro" id="IPR034731">
    <property type="entry name" value="Znf_CCHC_FOG"/>
</dbReference>
<dbReference type="GO" id="GO:0061629">
    <property type="term" value="F:RNA polymerase II-specific DNA-binding transcription factor binding"/>
    <property type="evidence" value="ECO:0007669"/>
    <property type="project" value="InterPro"/>
</dbReference>
<evidence type="ECO:0000256" key="4">
    <source>
        <dbReference type="ARBA" id="ARBA00022737"/>
    </source>
</evidence>
<accession>Q1RL96</accession>
<keyword evidence="18" id="KW-1185">Reference proteome</keyword>
<dbReference type="RefSeq" id="NP_001122377.1">
    <property type="nucleotide sequence ID" value="NM_001128905.1"/>
</dbReference>
<protein>
    <submittedName>
        <fullName evidence="16 17">Zinc finger protein</fullName>
    </submittedName>
</protein>
<dbReference type="PROSITE" id="PS00028">
    <property type="entry name" value="ZINC_FINGER_C2H2_1"/>
    <property type="match status" value="3"/>
</dbReference>
<feature type="domain" description="C2H2-type" evidence="14">
    <location>
        <begin position="113"/>
        <end position="140"/>
    </location>
</feature>
<dbReference type="Pfam" id="PF25445">
    <property type="entry name" value="CCHC_ZFPM2"/>
    <property type="match status" value="1"/>
</dbReference>
<evidence type="ECO:0000256" key="2">
    <source>
        <dbReference type="ARBA" id="ARBA00022491"/>
    </source>
</evidence>
<keyword evidence="11" id="KW-0539">Nucleus</keyword>
<name>Q1RL96_CIOIN</name>
<dbReference type="STRING" id="7719.ENSCINP00000016850"/>
<keyword evidence="9" id="KW-0010">Activator</keyword>
<keyword evidence="2" id="KW-0678">Repressor</keyword>
<feature type="domain" description="C2H2-type" evidence="14">
    <location>
        <begin position="250"/>
        <end position="278"/>
    </location>
</feature>
<comment type="subcellular location">
    <subcellularLocation>
        <location evidence="1">Nucleus</location>
    </subcellularLocation>
</comment>
<dbReference type="GO" id="GO:0045944">
    <property type="term" value="P:positive regulation of transcription by RNA polymerase II"/>
    <property type="evidence" value="ECO:0000318"/>
    <property type="project" value="GO_Central"/>
</dbReference>
<dbReference type="PROSITE" id="PS50157">
    <property type="entry name" value="ZINC_FINGER_C2H2_2"/>
    <property type="match status" value="5"/>
</dbReference>
<dbReference type="EMBL" id="EAAA01000510">
    <property type="status" value="NOT_ANNOTATED_CDS"/>
    <property type="molecule type" value="Genomic_DNA"/>
</dbReference>
<reference evidence="17" key="4">
    <citation type="submission" date="2025-05" db="UniProtKB">
        <authorList>
            <consortium name="Ensembl"/>
        </authorList>
    </citation>
    <scope>IDENTIFICATION</scope>
</reference>
<dbReference type="Gene3D" id="3.30.160.60">
    <property type="entry name" value="Classic Zinc Finger"/>
    <property type="match status" value="2"/>
</dbReference>
<dbReference type="GO" id="GO:0030154">
    <property type="term" value="P:cell differentiation"/>
    <property type="evidence" value="ECO:0000318"/>
    <property type="project" value="GO_Central"/>
</dbReference>
<evidence type="ECO:0000259" key="14">
    <source>
        <dbReference type="PROSITE" id="PS50157"/>
    </source>
</evidence>
<evidence type="ECO:0000256" key="7">
    <source>
        <dbReference type="ARBA" id="ARBA00023015"/>
    </source>
</evidence>
<dbReference type="EMBL" id="BR000138">
    <property type="protein sequence ID" value="FAA00169.1"/>
    <property type="molecule type" value="mRNA"/>
</dbReference>
<dbReference type="SUPFAM" id="SSF57667">
    <property type="entry name" value="beta-beta-alpha zinc fingers"/>
    <property type="match status" value="3"/>
</dbReference>
<feature type="domain" description="C2H2-type" evidence="14">
    <location>
        <begin position="83"/>
        <end position="111"/>
    </location>
</feature>
<keyword evidence="7" id="KW-0805">Transcription regulation</keyword>
<dbReference type="CTD" id="100169924"/>
<dbReference type="GO" id="GO:0005634">
    <property type="term" value="C:nucleus"/>
    <property type="evidence" value="ECO:0000318"/>
    <property type="project" value="GO_Central"/>
</dbReference>
<feature type="compositionally biased region" description="Basic and acidic residues" evidence="13">
    <location>
        <begin position="512"/>
        <end position="533"/>
    </location>
</feature>
<evidence type="ECO:0000256" key="3">
    <source>
        <dbReference type="ARBA" id="ARBA00022723"/>
    </source>
</evidence>
<gene>
    <name evidence="16" type="primary">Ci-ZF(C2H2)-129</name>
    <name evidence="17" type="synonym">zf(c2h2)-129</name>
</gene>
<dbReference type="AlphaFoldDB" id="Q1RL96"/>
<evidence type="ECO:0000256" key="10">
    <source>
        <dbReference type="ARBA" id="ARBA00023163"/>
    </source>
</evidence>
<feature type="compositionally biased region" description="Low complexity" evidence="13">
    <location>
        <begin position="60"/>
        <end position="70"/>
    </location>
</feature>
<evidence type="ECO:0000256" key="9">
    <source>
        <dbReference type="ARBA" id="ARBA00023159"/>
    </source>
</evidence>
<evidence type="ECO:0000313" key="16">
    <source>
        <dbReference type="EMBL" id="FAA00169.1"/>
    </source>
</evidence>
<evidence type="ECO:0000256" key="12">
    <source>
        <dbReference type="PROSITE-ProRule" id="PRU00042"/>
    </source>
</evidence>
<dbReference type="InterPro" id="IPR013087">
    <property type="entry name" value="Znf_C2H2_type"/>
</dbReference>
<feature type="compositionally biased region" description="Basic residues" evidence="13">
    <location>
        <begin position="459"/>
        <end position="470"/>
    </location>
</feature>
<dbReference type="GO" id="GO:0009653">
    <property type="term" value="P:anatomical structure morphogenesis"/>
    <property type="evidence" value="ECO:0007669"/>
    <property type="project" value="UniProtKB-ARBA"/>
</dbReference>
<evidence type="ECO:0000313" key="18">
    <source>
        <dbReference type="Proteomes" id="UP000008144"/>
    </source>
</evidence>
<dbReference type="InterPro" id="IPR059121">
    <property type="entry name" value="CCHC_ZFPM2-like"/>
</dbReference>
<evidence type="ECO:0000256" key="6">
    <source>
        <dbReference type="ARBA" id="ARBA00022833"/>
    </source>
</evidence>
<evidence type="ECO:0000256" key="1">
    <source>
        <dbReference type="ARBA" id="ARBA00004123"/>
    </source>
</evidence>
<proteinExistence type="evidence at transcript level"/>
<dbReference type="InterPro" id="IPR036236">
    <property type="entry name" value="Znf_C2H2_sf"/>
</dbReference>
<dbReference type="KEGG" id="cin:100169924"/>
<feature type="domain" description="C2H2-type" evidence="14">
    <location>
        <begin position="473"/>
        <end position="500"/>
    </location>
</feature>
<evidence type="ECO:0000256" key="5">
    <source>
        <dbReference type="ARBA" id="ARBA00022771"/>
    </source>
</evidence>
<dbReference type="HOGENOM" id="CLU_400589_0_0_1"/>
<dbReference type="Proteomes" id="UP000008144">
    <property type="component" value="Chromosome 10"/>
</dbReference>
<dbReference type="RefSeq" id="XP_018669110.1">
    <property type="nucleotide sequence ID" value="XM_018813565.1"/>
</dbReference>
<keyword evidence="10" id="KW-0804">Transcription</keyword>
<feature type="compositionally biased region" description="Basic and acidic residues" evidence="13">
    <location>
        <begin position="34"/>
        <end position="44"/>
    </location>
</feature>
<reference evidence="16" key="2">
    <citation type="journal article" date="2006" name="Dev. Biol.">
        <title>Systematic analysis of embryonic expression profiles of zinc finger genes in Ciona intestinalis.</title>
        <authorList>
            <person name="Miwata K."/>
            <person name="Chiba T."/>
            <person name="Horii R."/>
            <person name="Yamada L."/>
            <person name="Kubo A."/>
            <person name="Miyamura D."/>
            <person name="Satoh N."/>
            <person name="Satou Y."/>
        </authorList>
    </citation>
    <scope>NUCLEOTIDE SEQUENCE</scope>
</reference>
<feature type="domain" description="CCHC FOG-type" evidence="15">
    <location>
        <begin position="367"/>
        <end position="400"/>
    </location>
</feature>
<reference evidence="18" key="1">
    <citation type="journal article" date="2002" name="Science">
        <title>The draft genome of Ciona intestinalis: insights into chordate and vertebrate origins.</title>
        <authorList>
            <person name="Dehal P."/>
            <person name="Satou Y."/>
            <person name="Campbell R.K."/>
            <person name="Chapman J."/>
            <person name="Degnan B."/>
            <person name="De Tomaso A."/>
            <person name="Davidson B."/>
            <person name="Di Gregorio A."/>
            <person name="Gelpke M."/>
            <person name="Goodstein D.M."/>
            <person name="Harafuji N."/>
            <person name="Hastings K.E."/>
            <person name="Ho I."/>
            <person name="Hotta K."/>
            <person name="Huang W."/>
            <person name="Kawashima T."/>
            <person name="Lemaire P."/>
            <person name="Martinez D."/>
            <person name="Meinertzhagen I.A."/>
            <person name="Necula S."/>
            <person name="Nonaka M."/>
            <person name="Putnam N."/>
            <person name="Rash S."/>
            <person name="Saiga H."/>
            <person name="Satake M."/>
            <person name="Terry A."/>
            <person name="Yamada L."/>
            <person name="Wang H.G."/>
            <person name="Awazu S."/>
            <person name="Azumi K."/>
            <person name="Boore J."/>
            <person name="Branno M."/>
            <person name="Chin-Bow S."/>
            <person name="DeSantis R."/>
            <person name="Doyle S."/>
            <person name="Francino P."/>
            <person name="Keys D.N."/>
            <person name="Haga S."/>
            <person name="Hayashi H."/>
            <person name="Hino K."/>
            <person name="Imai K.S."/>
            <person name="Inaba K."/>
            <person name="Kano S."/>
            <person name="Kobayashi K."/>
            <person name="Kobayashi M."/>
            <person name="Lee B.I."/>
            <person name="Makabe K.W."/>
            <person name="Manohar C."/>
            <person name="Matassi G."/>
            <person name="Medina M."/>
            <person name="Mochizuki Y."/>
            <person name="Mount S."/>
            <person name="Morishita T."/>
            <person name="Miura S."/>
            <person name="Nakayama A."/>
            <person name="Nishizaka S."/>
            <person name="Nomoto H."/>
            <person name="Ohta F."/>
            <person name="Oishi K."/>
            <person name="Rigoutsos I."/>
            <person name="Sano M."/>
            <person name="Sasaki A."/>
            <person name="Sasakura Y."/>
            <person name="Shoguchi E."/>
            <person name="Shin-i T."/>
            <person name="Spagnuolo A."/>
            <person name="Stainier D."/>
            <person name="Suzuki M.M."/>
            <person name="Tassy O."/>
            <person name="Takatori N."/>
            <person name="Tokuoka M."/>
            <person name="Yagi K."/>
            <person name="Yoshizaki F."/>
            <person name="Wada S."/>
            <person name="Zhang C."/>
            <person name="Hyatt P.D."/>
            <person name="Larimer F."/>
            <person name="Detter C."/>
            <person name="Doggett N."/>
            <person name="Glavina T."/>
            <person name="Hawkins T."/>
            <person name="Richardson P."/>
            <person name="Lucas S."/>
            <person name="Kohara Y."/>
            <person name="Levine M."/>
            <person name="Satoh N."/>
            <person name="Rokhsar D.S."/>
        </authorList>
    </citation>
    <scope>NUCLEOTIDE SEQUENCE [LARGE SCALE GENOMIC DNA]</scope>
</reference>
<evidence type="ECO:0000256" key="13">
    <source>
        <dbReference type="SAM" id="MobiDB-lite"/>
    </source>
</evidence>
<reference evidence="17" key="3">
    <citation type="journal article" date="2008" name="Genome Biol.">
        <title>Improved genome assembly and evidence-based global gene model set for the chordate Ciona intestinalis: new insight into intron and operon populations.</title>
        <authorList>
            <person name="Satou Y."/>
            <person name="Mineta K."/>
            <person name="Ogasawara M."/>
            <person name="Sasakura Y."/>
            <person name="Shoguchi E."/>
            <person name="Ueno K."/>
            <person name="Yamada L."/>
            <person name="Matsumoto J."/>
            <person name="Wasserscheid J."/>
            <person name="Dewar K."/>
            <person name="Wiley G.B."/>
            <person name="Macmil S.L."/>
            <person name="Roe B.A."/>
            <person name="Zeller R.W."/>
            <person name="Hastings K.E."/>
            <person name="Lemaire P."/>
            <person name="Lindquist E."/>
            <person name="Endo T."/>
            <person name="Hotta K."/>
            <person name="Inaba K."/>
        </authorList>
    </citation>
    <scope>NUCLEOTIDE SEQUENCE [LARGE SCALE GENOMIC DNA]</scope>
    <source>
        <strain evidence="17">wild type</strain>
    </source>
</reference>
<accession>A0A1W5B9J5</accession>
<feature type="compositionally biased region" description="Basic and acidic residues" evidence="13">
    <location>
        <begin position="430"/>
        <end position="442"/>
    </location>
</feature>
<keyword evidence="4" id="KW-0677">Repeat</keyword>
<organism evidence="16">
    <name type="scientific">Ciona intestinalis</name>
    <name type="common">Transparent sea squirt</name>
    <name type="synonym">Ascidia intestinalis</name>
    <dbReference type="NCBI Taxonomy" id="7719"/>
    <lineage>
        <taxon>Eukaryota</taxon>
        <taxon>Metazoa</taxon>
        <taxon>Chordata</taxon>
        <taxon>Tunicata</taxon>
        <taxon>Ascidiacea</taxon>
        <taxon>Phlebobranchia</taxon>
        <taxon>Cionidae</taxon>
        <taxon>Ciona</taxon>
    </lineage>
</organism>
<dbReference type="PROSITE" id="PS51810">
    <property type="entry name" value="ZF_CCHC_FOG"/>
    <property type="match status" value="2"/>
</dbReference>
<dbReference type="Pfam" id="PF00096">
    <property type="entry name" value="zf-C2H2"/>
    <property type="match status" value="1"/>
</dbReference>
<dbReference type="Ensembl" id="ENSCINT00000016850.3">
    <property type="protein sequence ID" value="ENSCINP00000016850.3"/>
    <property type="gene ID" value="ENSCING00000008254.3"/>
</dbReference>
<keyword evidence="6" id="KW-0862">Zinc</keyword>
<evidence type="ECO:0000256" key="8">
    <source>
        <dbReference type="ARBA" id="ARBA00023125"/>
    </source>
</evidence>
<accession>F6QZ38</accession>
<evidence type="ECO:0000256" key="11">
    <source>
        <dbReference type="ARBA" id="ARBA00023242"/>
    </source>
</evidence>
<feature type="region of interest" description="Disordered" evidence="13">
    <location>
        <begin position="407"/>
        <end position="470"/>
    </location>
</feature>
<dbReference type="GO" id="GO:0000122">
    <property type="term" value="P:negative regulation of transcription by RNA polymerase II"/>
    <property type="evidence" value="ECO:0000318"/>
    <property type="project" value="GO_Central"/>
</dbReference>
<dbReference type="GO" id="GO:0008270">
    <property type="term" value="F:zinc ion binding"/>
    <property type="evidence" value="ECO:0007669"/>
    <property type="project" value="UniProtKB-KW"/>
</dbReference>
<keyword evidence="8" id="KW-0238">DNA-binding</keyword>
<dbReference type="OrthoDB" id="9872130at2759"/>
<dbReference type="InterPro" id="IPR039746">
    <property type="entry name" value="FOG"/>
</dbReference>
<evidence type="ECO:0000259" key="15">
    <source>
        <dbReference type="PROSITE" id="PS51810"/>
    </source>
</evidence>
<feature type="domain" description="CCHC FOG-type" evidence="15">
    <location>
        <begin position="467"/>
        <end position="500"/>
    </location>
</feature>
<feature type="region of interest" description="Disordered" evidence="13">
    <location>
        <begin position="1"/>
        <end position="75"/>
    </location>
</feature>
<keyword evidence="3" id="KW-0479">Metal-binding</keyword>
<feature type="region of interest" description="Disordered" evidence="13">
    <location>
        <begin position="598"/>
        <end position="659"/>
    </location>
</feature>
<dbReference type="GeneID" id="100169924"/>